<evidence type="ECO:0000313" key="11">
    <source>
        <dbReference type="Proteomes" id="UP001497602"/>
    </source>
</evidence>
<feature type="transmembrane region" description="Helical" evidence="8">
    <location>
        <begin position="285"/>
        <end position="302"/>
    </location>
</feature>
<feature type="transmembrane region" description="Helical" evidence="8">
    <location>
        <begin position="100"/>
        <end position="119"/>
    </location>
</feature>
<comment type="subcellular location">
    <subcellularLocation>
        <location evidence="1">Cell membrane</location>
        <topology evidence="1">Multi-pass membrane protein</topology>
    </subcellularLocation>
</comment>
<dbReference type="Pfam" id="PF13231">
    <property type="entry name" value="PMT_2"/>
    <property type="match status" value="1"/>
</dbReference>
<dbReference type="PANTHER" id="PTHR33908:SF11">
    <property type="entry name" value="MEMBRANE PROTEIN"/>
    <property type="match status" value="1"/>
</dbReference>
<reference evidence="10 11" key="1">
    <citation type="submission" date="2024-05" db="EMBL/GenBank/DDBJ databases">
        <authorList>
            <person name="Duchaud E."/>
        </authorList>
    </citation>
    <scope>NUCLEOTIDE SEQUENCE [LARGE SCALE GENOMIC DNA]</scope>
    <source>
        <strain evidence="10">Ena-SAMPLE-TAB-13-05-2024-13:56:06:370-140305</strain>
    </source>
</reference>
<dbReference type="InterPro" id="IPR050297">
    <property type="entry name" value="LipidA_mod_glycosyltrf_83"/>
</dbReference>
<sequence>MFPKKNYFYSILIIVCLCKLFYWFAVFPNPDEAYYWLWGRFPDYSYHDHPALQALTQNIFTNIFGASLFSLRLPVFICCVIITYVFVLLFKKLQFKNYSLYLLLFFSSPLFYLFTSFAWNDYVLLTNCLVSGYFFLNFLHDVWLDKKGKSKDIFLGSLFFGLAIISKYNAIFLGLGILSLLISTKKFHSIFKDFRLYISLLLIFLVSSPILLWNSKNKFGSFQFNLQQRTIDPFLNYEFFKGNYAGFIFGSLIMLSPFIWWGIVSFFRDKNLSDKSTFTVVYYKFAKHIFLVSSITFLFLSIFSNVLYYWNIVGLLFITPIGIHYIVQKKKAMGALVFSTIVIIGITVHFGIVPLTSVFGGQDQDSTYHYGWNTVKNTISKHQENLQDPILASSYRNASLLAFALDNSKVYSYSSRFDQFDYWTKNLNHTTNTTSLILTDDRSPLNKELQKLFSEIQLLDTIKINKYNYPIKEYYLYKGIFK</sequence>
<feature type="domain" description="Glycosyltransferase RgtA/B/C/D-like" evidence="9">
    <location>
        <begin position="48"/>
        <end position="213"/>
    </location>
</feature>
<evidence type="ECO:0000256" key="3">
    <source>
        <dbReference type="ARBA" id="ARBA00022676"/>
    </source>
</evidence>
<evidence type="ECO:0000259" key="9">
    <source>
        <dbReference type="Pfam" id="PF13231"/>
    </source>
</evidence>
<dbReference type="GO" id="GO:0016757">
    <property type="term" value="F:glycosyltransferase activity"/>
    <property type="evidence" value="ECO:0007669"/>
    <property type="project" value="UniProtKB-KW"/>
</dbReference>
<evidence type="ECO:0000256" key="1">
    <source>
        <dbReference type="ARBA" id="ARBA00004651"/>
    </source>
</evidence>
<evidence type="ECO:0000256" key="2">
    <source>
        <dbReference type="ARBA" id="ARBA00022475"/>
    </source>
</evidence>
<evidence type="ECO:0000256" key="6">
    <source>
        <dbReference type="ARBA" id="ARBA00022989"/>
    </source>
</evidence>
<feature type="transmembrane region" description="Helical" evidence="8">
    <location>
        <begin position="308"/>
        <end position="327"/>
    </location>
</feature>
<dbReference type="PANTHER" id="PTHR33908">
    <property type="entry name" value="MANNOSYLTRANSFERASE YKCB-RELATED"/>
    <property type="match status" value="1"/>
</dbReference>
<protein>
    <submittedName>
        <fullName evidence="10">Dolichyl-phosphate-mannose-protein mannosyltransferase</fullName>
    </submittedName>
</protein>
<evidence type="ECO:0000313" key="10">
    <source>
        <dbReference type="EMBL" id="CAL2107843.1"/>
    </source>
</evidence>
<feature type="transmembrane region" description="Helical" evidence="8">
    <location>
        <begin position="153"/>
        <end position="182"/>
    </location>
</feature>
<gene>
    <name evidence="10" type="ORF">T190115A13A_50085</name>
</gene>
<proteinExistence type="predicted"/>
<evidence type="ECO:0000256" key="5">
    <source>
        <dbReference type="ARBA" id="ARBA00022692"/>
    </source>
</evidence>
<dbReference type="Proteomes" id="UP001497602">
    <property type="component" value="Unassembled WGS sequence"/>
</dbReference>
<feature type="transmembrane region" description="Helical" evidence="8">
    <location>
        <begin position="194"/>
        <end position="213"/>
    </location>
</feature>
<keyword evidence="7 8" id="KW-0472">Membrane</keyword>
<feature type="transmembrane region" description="Helical" evidence="8">
    <location>
        <begin position="63"/>
        <end position="88"/>
    </location>
</feature>
<keyword evidence="2" id="KW-1003">Cell membrane</keyword>
<name>A0ABP1FET4_9FLAO</name>
<dbReference type="InterPro" id="IPR038731">
    <property type="entry name" value="RgtA/B/C-like"/>
</dbReference>
<evidence type="ECO:0000256" key="7">
    <source>
        <dbReference type="ARBA" id="ARBA00023136"/>
    </source>
</evidence>
<keyword evidence="4" id="KW-0808">Transferase</keyword>
<accession>A0ABP1FET4</accession>
<keyword evidence="11" id="KW-1185">Reference proteome</keyword>
<keyword evidence="6 8" id="KW-1133">Transmembrane helix</keyword>
<feature type="transmembrane region" description="Helical" evidence="8">
    <location>
        <begin position="334"/>
        <end position="355"/>
    </location>
</feature>
<comment type="caution">
    <text evidence="10">The sequence shown here is derived from an EMBL/GenBank/DDBJ whole genome shotgun (WGS) entry which is preliminary data.</text>
</comment>
<organism evidence="10 11">
    <name type="scientific">Tenacibaculum vairaonense</name>
    <dbReference type="NCBI Taxonomy" id="3137860"/>
    <lineage>
        <taxon>Bacteria</taxon>
        <taxon>Pseudomonadati</taxon>
        <taxon>Bacteroidota</taxon>
        <taxon>Flavobacteriia</taxon>
        <taxon>Flavobacteriales</taxon>
        <taxon>Flavobacteriaceae</taxon>
        <taxon>Tenacibaculum</taxon>
    </lineage>
</organism>
<feature type="transmembrane region" description="Helical" evidence="8">
    <location>
        <begin position="244"/>
        <end position="264"/>
    </location>
</feature>
<evidence type="ECO:0000256" key="4">
    <source>
        <dbReference type="ARBA" id="ARBA00022679"/>
    </source>
</evidence>
<keyword evidence="3 10" id="KW-0328">Glycosyltransferase</keyword>
<feature type="transmembrane region" description="Helical" evidence="8">
    <location>
        <begin position="7"/>
        <end position="25"/>
    </location>
</feature>
<keyword evidence="5 8" id="KW-0812">Transmembrane</keyword>
<evidence type="ECO:0000256" key="8">
    <source>
        <dbReference type="SAM" id="Phobius"/>
    </source>
</evidence>
<dbReference type="EMBL" id="CAXJRC010000042">
    <property type="protein sequence ID" value="CAL2107843.1"/>
    <property type="molecule type" value="Genomic_DNA"/>
</dbReference>